<sequence length="170" mass="18780">MVTRNKSKTTESVKKSAYKSTYCDQFGHTKYRCYELVGYPEWWYHSQASRKKNSKKTSTAAVVETNTDDDTVEKGSALVATTNLPSSSIDFQTPLKALNDAVVVPTVSNLPPRVFGCVVDAKIDTEKGDVTGMTLDLDSNLEAEEVPESQDASSSLEEFESLTIYTPIVY</sequence>
<dbReference type="EMBL" id="JBJUIK010000013">
    <property type="protein sequence ID" value="KAL3507399.1"/>
    <property type="molecule type" value="Genomic_DNA"/>
</dbReference>
<organism evidence="1 2">
    <name type="scientific">Cinchona calisaya</name>
    <dbReference type="NCBI Taxonomy" id="153742"/>
    <lineage>
        <taxon>Eukaryota</taxon>
        <taxon>Viridiplantae</taxon>
        <taxon>Streptophyta</taxon>
        <taxon>Embryophyta</taxon>
        <taxon>Tracheophyta</taxon>
        <taxon>Spermatophyta</taxon>
        <taxon>Magnoliopsida</taxon>
        <taxon>eudicotyledons</taxon>
        <taxon>Gunneridae</taxon>
        <taxon>Pentapetalae</taxon>
        <taxon>asterids</taxon>
        <taxon>lamiids</taxon>
        <taxon>Gentianales</taxon>
        <taxon>Rubiaceae</taxon>
        <taxon>Cinchonoideae</taxon>
        <taxon>Cinchoneae</taxon>
        <taxon>Cinchona</taxon>
    </lineage>
</organism>
<name>A0ABD2YNA3_9GENT</name>
<comment type="caution">
    <text evidence="1">The sequence shown here is derived from an EMBL/GenBank/DDBJ whole genome shotgun (WGS) entry which is preliminary data.</text>
</comment>
<protein>
    <submittedName>
        <fullName evidence="1">Uncharacterized protein</fullName>
    </submittedName>
</protein>
<keyword evidence="2" id="KW-1185">Reference proteome</keyword>
<proteinExistence type="predicted"/>
<dbReference type="AlphaFoldDB" id="A0ABD2YNA3"/>
<reference evidence="1 2" key="1">
    <citation type="submission" date="2024-11" db="EMBL/GenBank/DDBJ databases">
        <title>A near-complete genome assembly of Cinchona calisaya.</title>
        <authorList>
            <person name="Lian D.C."/>
            <person name="Zhao X.W."/>
            <person name="Wei L."/>
        </authorList>
    </citation>
    <scope>NUCLEOTIDE SEQUENCE [LARGE SCALE GENOMIC DNA]</scope>
    <source>
        <tissue evidence="1">Nenye</tissue>
    </source>
</reference>
<evidence type="ECO:0000313" key="2">
    <source>
        <dbReference type="Proteomes" id="UP001630127"/>
    </source>
</evidence>
<evidence type="ECO:0000313" key="1">
    <source>
        <dbReference type="EMBL" id="KAL3507399.1"/>
    </source>
</evidence>
<gene>
    <name evidence="1" type="ORF">ACH5RR_032781</name>
</gene>
<dbReference type="Proteomes" id="UP001630127">
    <property type="component" value="Unassembled WGS sequence"/>
</dbReference>
<accession>A0ABD2YNA3</accession>